<feature type="region of interest" description="Disordered" evidence="1">
    <location>
        <begin position="133"/>
        <end position="156"/>
    </location>
</feature>
<dbReference type="HOGENOM" id="CLU_102153_1_0_7"/>
<protein>
    <submittedName>
        <fullName evidence="2">Uncharacterized protein</fullName>
    </submittedName>
</protein>
<dbReference type="Proteomes" id="UP000001880">
    <property type="component" value="Chromosome"/>
</dbReference>
<feature type="region of interest" description="Disordered" evidence="1">
    <location>
        <begin position="40"/>
        <end position="77"/>
    </location>
</feature>
<feature type="compositionally biased region" description="Basic residues" evidence="1">
    <location>
        <begin position="42"/>
        <end position="60"/>
    </location>
</feature>
<dbReference type="AlphaFoldDB" id="D0LXY9"/>
<organism evidence="2 3">
    <name type="scientific">Haliangium ochraceum (strain DSM 14365 / JCM 11303 / SMP-2)</name>
    <dbReference type="NCBI Taxonomy" id="502025"/>
    <lineage>
        <taxon>Bacteria</taxon>
        <taxon>Pseudomonadati</taxon>
        <taxon>Myxococcota</taxon>
        <taxon>Polyangia</taxon>
        <taxon>Haliangiales</taxon>
        <taxon>Kofleriaceae</taxon>
        <taxon>Haliangium</taxon>
    </lineage>
</organism>
<dbReference type="eggNOG" id="ENOG503316B">
    <property type="taxonomic scope" value="Bacteria"/>
</dbReference>
<dbReference type="STRING" id="502025.Hoch_1796"/>
<reference evidence="2 3" key="1">
    <citation type="journal article" date="2010" name="Stand. Genomic Sci.">
        <title>Complete genome sequence of Haliangium ochraceum type strain (SMP-2).</title>
        <authorList>
            <consortium name="US DOE Joint Genome Institute (JGI-PGF)"/>
            <person name="Ivanova N."/>
            <person name="Daum C."/>
            <person name="Lang E."/>
            <person name="Abt B."/>
            <person name="Kopitz M."/>
            <person name="Saunders E."/>
            <person name="Lapidus A."/>
            <person name="Lucas S."/>
            <person name="Glavina Del Rio T."/>
            <person name="Nolan M."/>
            <person name="Tice H."/>
            <person name="Copeland A."/>
            <person name="Cheng J.F."/>
            <person name="Chen F."/>
            <person name="Bruce D."/>
            <person name="Goodwin L."/>
            <person name="Pitluck S."/>
            <person name="Mavromatis K."/>
            <person name="Pati A."/>
            <person name="Mikhailova N."/>
            <person name="Chen A."/>
            <person name="Palaniappan K."/>
            <person name="Land M."/>
            <person name="Hauser L."/>
            <person name="Chang Y.J."/>
            <person name="Jeffries C.D."/>
            <person name="Detter J.C."/>
            <person name="Brettin T."/>
            <person name="Rohde M."/>
            <person name="Goker M."/>
            <person name="Bristow J."/>
            <person name="Markowitz V."/>
            <person name="Eisen J.A."/>
            <person name="Hugenholtz P."/>
            <person name="Kyrpides N.C."/>
            <person name="Klenk H.P."/>
        </authorList>
    </citation>
    <scope>NUCLEOTIDE SEQUENCE [LARGE SCALE GENOMIC DNA]</scope>
    <source>
        <strain evidence="3">DSM 14365 / CIP 107738 / JCM 11303 / AJ 13395 / SMP-2</strain>
    </source>
</reference>
<dbReference type="RefSeq" id="WP_012826952.1">
    <property type="nucleotide sequence ID" value="NC_013440.1"/>
</dbReference>
<evidence type="ECO:0000313" key="3">
    <source>
        <dbReference type="Proteomes" id="UP000001880"/>
    </source>
</evidence>
<sequence>MSAAVGKDIESICGKCGDVWHVVVAMVGDKVAKVQCKQCSGYHRHRPPGSTKAPKRRSASTRRTAASAPKSHEPLIAADMSREIKAYRFDGDYEPGDRVEHPKFGTGIIEVTSEPGKMQVFFSDGRRVLARAKPASSLERPKPFVHRSNAEAADPE</sequence>
<dbReference type="EMBL" id="CP001804">
    <property type="protein sequence ID" value="ACY14344.1"/>
    <property type="molecule type" value="Genomic_DNA"/>
</dbReference>
<accession>D0LXY9</accession>
<dbReference type="OrthoDB" id="129834at2"/>
<dbReference type="KEGG" id="hoh:Hoch_1796"/>
<gene>
    <name evidence="2" type="ordered locus">Hoch_1796</name>
</gene>
<name>D0LXY9_HALO1</name>
<evidence type="ECO:0000256" key="1">
    <source>
        <dbReference type="SAM" id="MobiDB-lite"/>
    </source>
</evidence>
<keyword evidence="3" id="KW-1185">Reference proteome</keyword>
<evidence type="ECO:0000313" key="2">
    <source>
        <dbReference type="EMBL" id="ACY14344.1"/>
    </source>
</evidence>
<proteinExistence type="predicted"/>